<accession>A0ABU5QAY5</accession>
<feature type="chain" id="PRO_5047102052" evidence="1">
    <location>
        <begin position="18"/>
        <end position="168"/>
    </location>
</feature>
<feature type="signal peptide" evidence="1">
    <location>
        <begin position="1"/>
        <end position="17"/>
    </location>
</feature>
<keyword evidence="1" id="KW-0732">Signal</keyword>
<organism evidence="2 3">
    <name type="scientific">Arcicella rigui</name>
    <dbReference type="NCBI Taxonomy" id="797020"/>
    <lineage>
        <taxon>Bacteria</taxon>
        <taxon>Pseudomonadati</taxon>
        <taxon>Bacteroidota</taxon>
        <taxon>Cytophagia</taxon>
        <taxon>Cytophagales</taxon>
        <taxon>Flectobacillaceae</taxon>
        <taxon>Arcicella</taxon>
    </lineage>
</organism>
<evidence type="ECO:0000313" key="2">
    <source>
        <dbReference type="EMBL" id="MEA5140011.1"/>
    </source>
</evidence>
<comment type="caution">
    <text evidence="2">The sequence shown here is derived from an EMBL/GenBank/DDBJ whole genome shotgun (WGS) entry which is preliminary data.</text>
</comment>
<dbReference type="RefSeq" id="WP_323297169.1">
    <property type="nucleotide sequence ID" value="NZ_JAYFUM010000014.1"/>
</dbReference>
<dbReference type="Proteomes" id="UP001302949">
    <property type="component" value="Unassembled WGS sequence"/>
</dbReference>
<sequence>MKAKFLLLIFLSIQANAQVLPSWFTKVFIEKGLDKTYLINQKLKPVFLQDDFNADKIEDVAVLVTDKRLKKKGILLIHGKSNEYYVLGAGNKLGDIDDFNWLDKWSVYKEKTAQETQFDKETGDIIGGKEVKLSHHGILLEDYEDGGFLSGGIIYWNGKKYIWIHQGE</sequence>
<evidence type="ECO:0000256" key="1">
    <source>
        <dbReference type="SAM" id="SignalP"/>
    </source>
</evidence>
<reference evidence="2 3" key="1">
    <citation type="submission" date="2023-12" db="EMBL/GenBank/DDBJ databases">
        <title>Novel species of the genus Arcicella isolated from rivers.</title>
        <authorList>
            <person name="Lu H."/>
        </authorList>
    </citation>
    <scope>NUCLEOTIDE SEQUENCE [LARGE SCALE GENOMIC DNA]</scope>
    <source>
        <strain evidence="2 3">KCTC 23307</strain>
    </source>
</reference>
<gene>
    <name evidence="2" type="ORF">VB248_12745</name>
</gene>
<protein>
    <submittedName>
        <fullName evidence="2">Uncharacterized protein</fullName>
    </submittedName>
</protein>
<proteinExistence type="predicted"/>
<evidence type="ECO:0000313" key="3">
    <source>
        <dbReference type="Proteomes" id="UP001302949"/>
    </source>
</evidence>
<name>A0ABU5QAY5_9BACT</name>
<dbReference type="EMBL" id="JAYFUM010000014">
    <property type="protein sequence ID" value="MEA5140011.1"/>
    <property type="molecule type" value="Genomic_DNA"/>
</dbReference>
<keyword evidence="3" id="KW-1185">Reference proteome</keyword>